<proteinExistence type="predicted"/>
<protein>
    <submittedName>
        <fullName evidence="1">Uncharacterized protein</fullName>
    </submittedName>
</protein>
<dbReference type="Proteomes" id="UP000244005">
    <property type="component" value="Unassembled WGS sequence"/>
</dbReference>
<evidence type="ECO:0000313" key="2">
    <source>
        <dbReference type="Proteomes" id="UP000244005"/>
    </source>
</evidence>
<evidence type="ECO:0000313" key="1">
    <source>
        <dbReference type="EMBL" id="PTQ36327.1"/>
    </source>
</evidence>
<dbReference type="AlphaFoldDB" id="A0A2R6WR28"/>
<reference evidence="2" key="1">
    <citation type="journal article" date="2017" name="Cell">
        <title>Insights into land plant evolution garnered from the Marchantia polymorpha genome.</title>
        <authorList>
            <person name="Bowman J.L."/>
            <person name="Kohchi T."/>
            <person name="Yamato K.T."/>
            <person name="Jenkins J."/>
            <person name="Shu S."/>
            <person name="Ishizaki K."/>
            <person name="Yamaoka S."/>
            <person name="Nishihama R."/>
            <person name="Nakamura Y."/>
            <person name="Berger F."/>
            <person name="Adam C."/>
            <person name="Aki S.S."/>
            <person name="Althoff F."/>
            <person name="Araki T."/>
            <person name="Arteaga-Vazquez M.A."/>
            <person name="Balasubrmanian S."/>
            <person name="Barry K."/>
            <person name="Bauer D."/>
            <person name="Boehm C.R."/>
            <person name="Briginshaw L."/>
            <person name="Caballero-Perez J."/>
            <person name="Catarino B."/>
            <person name="Chen F."/>
            <person name="Chiyoda S."/>
            <person name="Chovatia M."/>
            <person name="Davies K.M."/>
            <person name="Delmans M."/>
            <person name="Demura T."/>
            <person name="Dierschke T."/>
            <person name="Dolan L."/>
            <person name="Dorantes-Acosta A.E."/>
            <person name="Eklund D.M."/>
            <person name="Florent S.N."/>
            <person name="Flores-Sandoval E."/>
            <person name="Fujiyama A."/>
            <person name="Fukuzawa H."/>
            <person name="Galik B."/>
            <person name="Grimanelli D."/>
            <person name="Grimwood J."/>
            <person name="Grossniklaus U."/>
            <person name="Hamada T."/>
            <person name="Haseloff J."/>
            <person name="Hetherington A.J."/>
            <person name="Higo A."/>
            <person name="Hirakawa Y."/>
            <person name="Hundley H.N."/>
            <person name="Ikeda Y."/>
            <person name="Inoue K."/>
            <person name="Inoue S.I."/>
            <person name="Ishida S."/>
            <person name="Jia Q."/>
            <person name="Kakita M."/>
            <person name="Kanazawa T."/>
            <person name="Kawai Y."/>
            <person name="Kawashima T."/>
            <person name="Kennedy M."/>
            <person name="Kinose K."/>
            <person name="Kinoshita T."/>
            <person name="Kohara Y."/>
            <person name="Koide E."/>
            <person name="Komatsu K."/>
            <person name="Kopischke S."/>
            <person name="Kubo M."/>
            <person name="Kyozuka J."/>
            <person name="Lagercrantz U."/>
            <person name="Lin S.S."/>
            <person name="Lindquist E."/>
            <person name="Lipzen A.M."/>
            <person name="Lu C.W."/>
            <person name="De Luna E."/>
            <person name="Martienssen R.A."/>
            <person name="Minamino N."/>
            <person name="Mizutani M."/>
            <person name="Mizutani M."/>
            <person name="Mochizuki N."/>
            <person name="Monte I."/>
            <person name="Mosher R."/>
            <person name="Nagasaki H."/>
            <person name="Nakagami H."/>
            <person name="Naramoto S."/>
            <person name="Nishitani K."/>
            <person name="Ohtani M."/>
            <person name="Okamoto T."/>
            <person name="Okumura M."/>
            <person name="Phillips J."/>
            <person name="Pollak B."/>
            <person name="Reinders A."/>
            <person name="Rovekamp M."/>
            <person name="Sano R."/>
            <person name="Sawa S."/>
            <person name="Schmid M.W."/>
            <person name="Shirakawa M."/>
            <person name="Solano R."/>
            <person name="Spunde A."/>
            <person name="Suetsugu N."/>
            <person name="Sugano S."/>
            <person name="Sugiyama A."/>
            <person name="Sun R."/>
            <person name="Suzuki Y."/>
            <person name="Takenaka M."/>
            <person name="Takezawa D."/>
            <person name="Tomogane H."/>
            <person name="Tsuzuki M."/>
            <person name="Ueda T."/>
            <person name="Umeda M."/>
            <person name="Ward J.M."/>
            <person name="Watanabe Y."/>
            <person name="Yazaki K."/>
            <person name="Yokoyama R."/>
            <person name="Yoshitake Y."/>
            <person name="Yotsui I."/>
            <person name="Zachgo S."/>
            <person name="Schmutz J."/>
        </authorList>
    </citation>
    <scope>NUCLEOTIDE SEQUENCE [LARGE SCALE GENOMIC DNA]</scope>
    <source>
        <strain evidence="2">Tak-1</strain>
    </source>
</reference>
<dbReference type="Gramene" id="Mp8g01810.1">
    <property type="protein sequence ID" value="Mp8g01810.1.cds"/>
    <property type="gene ID" value="Mp8g01810"/>
</dbReference>
<gene>
    <name evidence="1" type="ORF">MARPO_0064s0019</name>
</gene>
<organism evidence="1 2">
    <name type="scientific">Marchantia polymorpha</name>
    <name type="common">Common liverwort</name>
    <name type="synonym">Marchantia aquatica</name>
    <dbReference type="NCBI Taxonomy" id="3197"/>
    <lineage>
        <taxon>Eukaryota</taxon>
        <taxon>Viridiplantae</taxon>
        <taxon>Streptophyta</taxon>
        <taxon>Embryophyta</taxon>
        <taxon>Marchantiophyta</taxon>
        <taxon>Marchantiopsida</taxon>
        <taxon>Marchantiidae</taxon>
        <taxon>Marchantiales</taxon>
        <taxon>Marchantiaceae</taxon>
        <taxon>Marchantia</taxon>
    </lineage>
</organism>
<dbReference type="EMBL" id="KZ772736">
    <property type="protein sequence ID" value="PTQ36327.1"/>
    <property type="molecule type" value="Genomic_DNA"/>
</dbReference>
<accession>A0A2R6WR28</accession>
<keyword evidence="2" id="KW-1185">Reference proteome</keyword>
<sequence length="85" mass="9685">MYYTIKRVKYVKISELSKSNAAYTTKQDQPMSLHHLGSIRCKGSFALAPILSRTNAASTDVTTSTRRMGEFVHQSFHAPYFYGYK</sequence>
<name>A0A2R6WR28_MARPO</name>